<evidence type="ECO:0000259" key="1">
    <source>
        <dbReference type="Pfam" id="PF00026"/>
    </source>
</evidence>
<proteinExistence type="predicted"/>
<feature type="non-terminal residue" evidence="2">
    <location>
        <position position="1"/>
    </location>
</feature>
<reference evidence="2 3" key="1">
    <citation type="submission" date="2024-05" db="EMBL/GenBank/DDBJ databases">
        <title>Genome sequencing and assembly of Indian major carp, Cirrhinus mrigala (Hamilton, 1822).</title>
        <authorList>
            <person name="Mohindra V."/>
            <person name="Chowdhury L.M."/>
            <person name="Lal K."/>
            <person name="Jena J.K."/>
        </authorList>
    </citation>
    <scope>NUCLEOTIDE SEQUENCE [LARGE SCALE GENOMIC DNA]</scope>
    <source>
        <strain evidence="2">CM1030</strain>
        <tissue evidence="2">Blood</tissue>
    </source>
</reference>
<dbReference type="Proteomes" id="UP001529510">
    <property type="component" value="Unassembled WGS sequence"/>
</dbReference>
<evidence type="ECO:0000313" key="3">
    <source>
        <dbReference type="Proteomes" id="UP001529510"/>
    </source>
</evidence>
<organism evidence="2 3">
    <name type="scientific">Cirrhinus mrigala</name>
    <name type="common">Mrigala</name>
    <dbReference type="NCBI Taxonomy" id="683832"/>
    <lineage>
        <taxon>Eukaryota</taxon>
        <taxon>Metazoa</taxon>
        <taxon>Chordata</taxon>
        <taxon>Craniata</taxon>
        <taxon>Vertebrata</taxon>
        <taxon>Euteleostomi</taxon>
        <taxon>Actinopterygii</taxon>
        <taxon>Neopterygii</taxon>
        <taxon>Teleostei</taxon>
        <taxon>Ostariophysi</taxon>
        <taxon>Cypriniformes</taxon>
        <taxon>Cyprinidae</taxon>
        <taxon>Labeoninae</taxon>
        <taxon>Labeonini</taxon>
        <taxon>Cirrhinus</taxon>
    </lineage>
</organism>
<dbReference type="Gene3D" id="2.40.70.10">
    <property type="entry name" value="Acid Proteases"/>
    <property type="match status" value="1"/>
</dbReference>
<dbReference type="Pfam" id="PF00026">
    <property type="entry name" value="Asp"/>
    <property type="match status" value="1"/>
</dbReference>
<protein>
    <recommendedName>
        <fullName evidence="1">Peptidase A1 domain-containing protein</fullName>
    </recommendedName>
</protein>
<dbReference type="AlphaFoldDB" id="A0ABD0R850"/>
<gene>
    <name evidence="2" type="ORF">M9458_008253</name>
</gene>
<dbReference type="InterPro" id="IPR021109">
    <property type="entry name" value="Peptidase_aspartic_dom_sf"/>
</dbReference>
<feature type="non-terminal residue" evidence="2">
    <location>
        <position position="51"/>
    </location>
</feature>
<evidence type="ECO:0000313" key="2">
    <source>
        <dbReference type="EMBL" id="KAL0194681.1"/>
    </source>
</evidence>
<dbReference type="SUPFAM" id="SSF50630">
    <property type="entry name" value="Acid proteases"/>
    <property type="match status" value="1"/>
</dbReference>
<dbReference type="InterPro" id="IPR033121">
    <property type="entry name" value="PEPTIDASE_A1"/>
</dbReference>
<comment type="caution">
    <text evidence="2">The sequence shown here is derived from an EMBL/GenBank/DDBJ whole genome shotgun (WGS) entry which is preliminary data.</text>
</comment>
<accession>A0ABD0R850</accession>
<name>A0ABD0R850_CIRMR</name>
<feature type="domain" description="Peptidase A1" evidence="1">
    <location>
        <begin position="12"/>
        <end position="48"/>
    </location>
</feature>
<dbReference type="EMBL" id="JAMKFB020000004">
    <property type="protein sequence ID" value="KAL0194681.1"/>
    <property type="molecule type" value="Genomic_DNA"/>
</dbReference>
<keyword evidence="3" id="KW-1185">Reference proteome</keyword>
<sequence>VKVQGALSFCYRSTKGCQAIVDTGTSLIGGPARDVLLLQQFIGATPTAVGE</sequence>